<dbReference type="EMBL" id="RJTX01000002">
    <property type="protein sequence ID" value="ROH97652.1"/>
    <property type="molecule type" value="Genomic_DNA"/>
</dbReference>
<gene>
    <name evidence="2" type="ORF">BCF50_2149</name>
    <name evidence="1" type="ORF">EGI05_09725</name>
</gene>
<evidence type="ECO:0000313" key="1">
    <source>
        <dbReference type="EMBL" id="ROH97652.1"/>
    </source>
</evidence>
<dbReference type="AlphaFoldDB" id="A0A3N0VXX4"/>
<name>A0A3N0VXX4_9FLAO</name>
<evidence type="ECO:0000313" key="3">
    <source>
        <dbReference type="Proteomes" id="UP000269375"/>
    </source>
</evidence>
<dbReference type="Proteomes" id="UP000269375">
    <property type="component" value="Unassembled WGS sequence"/>
</dbReference>
<reference evidence="1" key="1">
    <citation type="submission" date="2018-11" db="EMBL/GenBank/DDBJ databases">
        <title>Proposal to divide the Flavobacteriaceae and reorganize its genera based on Amino Acid Identity values calculated from whole genome sequences.</title>
        <authorList>
            <person name="Nicholson A.C."/>
            <person name="Gulvik C.A."/>
            <person name="Whitney A.M."/>
            <person name="Humrighouse B.W."/>
            <person name="Bell M."/>
            <person name="Holmes B."/>
            <person name="Steigerwalt A."/>
            <person name="Villarma A."/>
            <person name="Sheth M."/>
            <person name="Batra D."/>
            <person name="Pryor J."/>
            <person name="Bernardet J.-F."/>
            <person name="Hugo C."/>
            <person name="Kampfer P."/>
            <person name="Newman J."/>
            <person name="Mcquiston J.R."/>
        </authorList>
    </citation>
    <scope>NUCLEOTIDE SEQUENCE</scope>
    <source>
        <strain evidence="1">DSM 15235</strain>
    </source>
</reference>
<sequence length="88" mass="10604">MAKKKKTGAYIILLLVLLFVGRFFSGVYEDDEFSEKYFFIKSSPTWKWHFYSPRGMSDQKLEEMSPDQQKEQIMFEKYIPNRLFSFPI</sequence>
<accession>A0A3N0VXX4</accession>
<evidence type="ECO:0000313" key="4">
    <source>
        <dbReference type="Proteomes" id="UP000295709"/>
    </source>
</evidence>
<reference evidence="2 4" key="2">
    <citation type="submission" date="2019-03" db="EMBL/GenBank/DDBJ databases">
        <title>Genomic Encyclopedia of Archaeal and Bacterial Type Strains, Phase II (KMG-II): from individual species to whole genera.</title>
        <authorList>
            <person name="Goeker M."/>
        </authorList>
    </citation>
    <scope>NUCLEOTIDE SEQUENCE [LARGE SCALE GENOMIC DNA]</scope>
    <source>
        <strain evidence="2 4">DSM 15235</strain>
    </source>
</reference>
<dbReference type="RefSeq" id="WP_123262868.1">
    <property type="nucleotide sequence ID" value="NZ_RJTX01000002.1"/>
</dbReference>
<dbReference type="EMBL" id="SOQW01000002">
    <property type="protein sequence ID" value="TDX93192.1"/>
    <property type="molecule type" value="Genomic_DNA"/>
</dbReference>
<protein>
    <submittedName>
        <fullName evidence="1">Uncharacterized protein</fullName>
    </submittedName>
</protein>
<proteinExistence type="predicted"/>
<dbReference type="Proteomes" id="UP000295709">
    <property type="component" value="Unassembled WGS sequence"/>
</dbReference>
<dbReference type="OrthoDB" id="1366541at2"/>
<keyword evidence="4" id="KW-1185">Reference proteome</keyword>
<comment type="caution">
    <text evidence="1">The sequence shown here is derived from an EMBL/GenBank/DDBJ whole genome shotgun (WGS) entry which is preliminary data.</text>
</comment>
<evidence type="ECO:0000313" key="2">
    <source>
        <dbReference type="EMBL" id="TDX93192.1"/>
    </source>
</evidence>
<organism evidence="1 3">
    <name type="scientific">Chryseobacterium daecheongense</name>
    <dbReference type="NCBI Taxonomy" id="192389"/>
    <lineage>
        <taxon>Bacteria</taxon>
        <taxon>Pseudomonadati</taxon>
        <taxon>Bacteroidota</taxon>
        <taxon>Flavobacteriia</taxon>
        <taxon>Flavobacteriales</taxon>
        <taxon>Weeksellaceae</taxon>
        <taxon>Chryseobacterium group</taxon>
        <taxon>Chryseobacterium</taxon>
    </lineage>
</organism>